<dbReference type="Proteomes" id="UP000309038">
    <property type="component" value="Unassembled WGS sequence"/>
</dbReference>
<proteinExistence type="predicted"/>
<reference evidence="3 4" key="1">
    <citation type="submission" date="2019-02" db="EMBL/GenBank/DDBJ databases">
        <title>Genome sequencing of the rare red list fungi Phlebia centrifuga.</title>
        <authorList>
            <person name="Buettner E."/>
            <person name="Kellner H."/>
        </authorList>
    </citation>
    <scope>NUCLEOTIDE SEQUENCE [LARGE SCALE GENOMIC DNA]</scope>
    <source>
        <strain evidence="3 4">DSM 108282</strain>
    </source>
</reference>
<evidence type="ECO:0000313" key="4">
    <source>
        <dbReference type="Proteomes" id="UP000309038"/>
    </source>
</evidence>
<comment type="caution">
    <text evidence="3">The sequence shown here is derived from an EMBL/GenBank/DDBJ whole genome shotgun (WGS) entry which is preliminary data.</text>
</comment>
<name>A0A4S4KC33_9APHY</name>
<dbReference type="PANTHER" id="PTHR31987">
    <property type="entry name" value="GLUTAMINASE A-RELATED"/>
    <property type="match status" value="1"/>
</dbReference>
<dbReference type="Pfam" id="PF17168">
    <property type="entry name" value="DUF5127"/>
    <property type="match status" value="1"/>
</dbReference>
<dbReference type="InterPro" id="IPR033433">
    <property type="entry name" value="GtaA_N"/>
</dbReference>
<evidence type="ECO:0000313" key="3">
    <source>
        <dbReference type="EMBL" id="THG94907.1"/>
    </source>
</evidence>
<keyword evidence="4" id="KW-1185">Reference proteome</keyword>
<dbReference type="AlphaFoldDB" id="A0A4S4KC33"/>
<feature type="domain" description="Glutaminase A central" evidence="1">
    <location>
        <begin position="172"/>
        <end position="473"/>
    </location>
</feature>
<organism evidence="3 4">
    <name type="scientific">Hermanssonia centrifuga</name>
    <dbReference type="NCBI Taxonomy" id="98765"/>
    <lineage>
        <taxon>Eukaryota</taxon>
        <taxon>Fungi</taxon>
        <taxon>Dikarya</taxon>
        <taxon>Basidiomycota</taxon>
        <taxon>Agaricomycotina</taxon>
        <taxon>Agaricomycetes</taxon>
        <taxon>Polyporales</taxon>
        <taxon>Meruliaceae</taxon>
        <taxon>Hermanssonia</taxon>
    </lineage>
</organism>
<dbReference type="SUPFAM" id="SSF48208">
    <property type="entry name" value="Six-hairpin glycosidases"/>
    <property type="match status" value="1"/>
</dbReference>
<dbReference type="GO" id="GO:0005975">
    <property type="term" value="P:carbohydrate metabolic process"/>
    <property type="evidence" value="ECO:0007669"/>
    <property type="project" value="InterPro"/>
</dbReference>
<dbReference type="EMBL" id="SGPJ01000380">
    <property type="protein sequence ID" value="THG94907.1"/>
    <property type="molecule type" value="Genomic_DNA"/>
</dbReference>
<dbReference type="InterPro" id="IPR052743">
    <property type="entry name" value="Glutaminase_GtaA"/>
</dbReference>
<dbReference type="InterPro" id="IPR008928">
    <property type="entry name" value="6-hairpin_glycosidase_sf"/>
</dbReference>
<accession>A0A4S4KC33</accession>
<protein>
    <submittedName>
        <fullName evidence="3">Uncharacterized protein</fullName>
    </submittedName>
</protein>
<evidence type="ECO:0000259" key="2">
    <source>
        <dbReference type="Pfam" id="PF17168"/>
    </source>
</evidence>
<gene>
    <name evidence="3" type="ORF">EW026_g6651</name>
</gene>
<feature type="domain" description="Glutaminase A N-terminal" evidence="2">
    <location>
        <begin position="1"/>
        <end position="157"/>
    </location>
</feature>
<dbReference type="InterPro" id="IPR032514">
    <property type="entry name" value="GtaA_central"/>
</dbReference>
<evidence type="ECO:0000259" key="1">
    <source>
        <dbReference type="Pfam" id="PF16335"/>
    </source>
</evidence>
<dbReference type="Pfam" id="PF16335">
    <property type="entry name" value="GtaA_6_Hairpin"/>
    <property type="match status" value="1"/>
</dbReference>
<dbReference type="PANTHER" id="PTHR31987:SF14">
    <property type="entry name" value="PUTATIVE (AFU_ORTHOLOGUE AFUA_6G09910)-RELATED"/>
    <property type="match status" value="1"/>
</dbReference>
<sequence length="480" mass="52682">MVYHQVQPMYPLPMSELHNVAQDSTVYYGMAARPGITYMSDTEDNAQTQFQNTGTLTNKTLVSAVNEIDANGEQSNNAFAISVDLGNIVETSSSVVWAFGMIRNPAITYITEDGSQQQRSPYWCSQFDNPQEVISALLQDYPDGIKRWNNLDNNIRSTAMFNLTGGIDFLNFDNLMVLALRQAMGGTELTIGNTSANIPGDPNNQWNTSDVKMFMKDLGTSGRINPVEGLYASFPAFLYLNASYGGYLLEPVFEFAASSRWSHPYAPRDIGIQYPNATGNSASHSQGVEQSGNMLIMALAHARISGDGSLLYRYYGLLKNWADYLISNTLPLSDGQEDADGQSGNSTNLSLKGIIGIKAMSAISDALDIPADSAHYANVSSVYAKIWQSEAISSSAPPHVLAHFGDENSWTLAYNLYADKLLQTNVIDQDIYQMQTEFLLNTVLSTSEDGVPIDSSLDGLANSVWSYFTGAYMVYYVEQI</sequence>